<dbReference type="AlphaFoldDB" id="A0A914D2R0"/>
<dbReference type="WBParaSite" id="ACRNAN_scaffold16956.g20266.t1">
    <property type="protein sequence ID" value="ACRNAN_scaffold16956.g20266.t1"/>
    <property type="gene ID" value="ACRNAN_scaffold16956.g20266"/>
</dbReference>
<keyword evidence="2" id="KW-1185">Reference proteome</keyword>
<dbReference type="PANTHER" id="PTHR46310">
    <property type="entry name" value="AMIDASE 1"/>
    <property type="match status" value="1"/>
</dbReference>
<evidence type="ECO:0000313" key="2">
    <source>
        <dbReference type="Proteomes" id="UP000887540"/>
    </source>
</evidence>
<dbReference type="Gene3D" id="3.90.1300.10">
    <property type="entry name" value="Amidase signature (AS) domain"/>
    <property type="match status" value="1"/>
</dbReference>
<protein>
    <submittedName>
        <fullName evidence="3">Amidase domain-containing protein</fullName>
    </submittedName>
</protein>
<dbReference type="NCBIfam" id="NF006169">
    <property type="entry name" value="PRK08310.1"/>
    <property type="match status" value="1"/>
</dbReference>
<reference evidence="3" key="1">
    <citation type="submission" date="2022-11" db="UniProtKB">
        <authorList>
            <consortium name="WormBaseParasite"/>
        </authorList>
    </citation>
    <scope>IDENTIFICATION</scope>
</reference>
<dbReference type="Proteomes" id="UP000887540">
    <property type="component" value="Unplaced"/>
</dbReference>
<sequence length="413" mass="45024">MFVNLRDHVNAFLDLPHFHVPHAENGPLSNLTFGVKDLIDVAGYKTGCGNPNKYQDAPIASKSAPVVQALLDAGAEFVGKTQTDEIAADILGLRTHLPKAINSAVPDRMNGGSSSGSAAAVSAGLADFALGTDTRGSIRTPASFNGILGLRTTWGRVSTEGLAPLSPRFDTIGWFAKDIEVFETVSKVIFSSNASHVPNGLVPPTLENPILYRMPDYERFIIGLEAKEEFERILAIVNDTLGEIEKTRYLIYSPEEAVEIGTALLNYESWQIHKEWMTEKKPTLHPAVKIQFEQCAKITKESYEANVKREAIFKEDLLNLLGNNGVLVLPTVPSIAPLRFITDDAIKEFTRPAMIINSIATVAGCPQLTLPLGKVRGAPFGLSLLGPPHSDEALIALGKKILKNNFLYNNLRR</sequence>
<evidence type="ECO:0000313" key="3">
    <source>
        <dbReference type="WBParaSite" id="ACRNAN_scaffold16956.g20266.t1"/>
    </source>
</evidence>
<dbReference type="Pfam" id="PF01425">
    <property type="entry name" value="Amidase"/>
    <property type="match status" value="1"/>
</dbReference>
<feature type="domain" description="Amidase" evidence="1">
    <location>
        <begin position="23"/>
        <end position="394"/>
    </location>
</feature>
<accession>A0A914D2R0</accession>
<dbReference type="PANTHER" id="PTHR46310:SF7">
    <property type="entry name" value="AMIDASE 1"/>
    <property type="match status" value="1"/>
</dbReference>
<dbReference type="InterPro" id="IPR023631">
    <property type="entry name" value="Amidase_dom"/>
</dbReference>
<proteinExistence type="predicted"/>
<dbReference type="InterPro" id="IPR036928">
    <property type="entry name" value="AS_sf"/>
</dbReference>
<organism evidence="2 3">
    <name type="scientific">Acrobeloides nanus</name>
    <dbReference type="NCBI Taxonomy" id="290746"/>
    <lineage>
        <taxon>Eukaryota</taxon>
        <taxon>Metazoa</taxon>
        <taxon>Ecdysozoa</taxon>
        <taxon>Nematoda</taxon>
        <taxon>Chromadorea</taxon>
        <taxon>Rhabditida</taxon>
        <taxon>Tylenchina</taxon>
        <taxon>Cephalobomorpha</taxon>
        <taxon>Cephaloboidea</taxon>
        <taxon>Cephalobidae</taxon>
        <taxon>Acrobeloides</taxon>
    </lineage>
</organism>
<name>A0A914D2R0_9BILA</name>
<evidence type="ECO:0000259" key="1">
    <source>
        <dbReference type="Pfam" id="PF01425"/>
    </source>
</evidence>
<dbReference type="SUPFAM" id="SSF75304">
    <property type="entry name" value="Amidase signature (AS) enzymes"/>
    <property type="match status" value="1"/>
</dbReference>